<dbReference type="Proteomes" id="UP000886611">
    <property type="component" value="Unassembled WGS sequence"/>
</dbReference>
<dbReference type="Pfam" id="PF00229">
    <property type="entry name" value="TNF"/>
    <property type="match status" value="1"/>
</dbReference>
<sequence length="706" mass="80323">MMDMNCEAASATSTAAALVPISSGGATTAAVQPLHCQCAVARKRKVIKHKRFGKVRNSNFLKQRKLRQQNKKLARLHLLNRIHRRGKGTANGQPLKSSAITQTDIPGNDCLGDMQTLPQTGTDGVAPSQQPPLLDRGDLMELEVNEAESSSGSGTDMFNQEDNMLVDNVVELLEQLRYHTHQEDGISICPYFLSSLCWHASQCPQHHTVLPYHWQLRRKGTRWWESLRDDVSEMIERFYCDPNCNHVTLVIRGTCCTLNFADMSVTHWPGVHVPFDAARRLSTSSDPFNTIHFQYKYYWRDEGCWKEYNQQFLTAIVDALNKGQLEAQVSTVLHNYLISFSGGFQQNVATGKKRAIRLRPVFKARVVLMPYLRTLSGTPLPGNESKSTAVSHIPNPNSPYPETWTQFDNTQDFKRVALAVEDPAYRTVYQHFHKTMTESQYIILSIARVQNHFLWDKYKRKKEYMFRKMSPQEKLRNERHLFHGTSQCAIDAICKHNFDPRLSGKHATVYGQGSYFARYASYSHRYAQPSQNGEHYVFLSKVLVGKSVVGKPDMRRPPPVHLDNPTSDLYDSCVDKLTDPKDLDLTEIEWKIGIKQGGAFEVNRTTLTIKDSGLYYVYSQVLYRDMTFVMGHVIMKRTVGDQTSNEVTLLKCIQSMPSTKEQAFNTCYSAGMYFLEKGSVLQLSVPRFNAGIALEDHSTFMGLIKL</sequence>
<dbReference type="Gene3D" id="3.90.228.10">
    <property type="match status" value="1"/>
</dbReference>
<evidence type="ECO:0000256" key="2">
    <source>
        <dbReference type="ARBA" id="ARBA00008670"/>
    </source>
</evidence>
<dbReference type="GO" id="GO:0016020">
    <property type="term" value="C:membrane"/>
    <property type="evidence" value="ECO:0007669"/>
    <property type="project" value="InterPro"/>
</dbReference>
<dbReference type="Pfam" id="PF02825">
    <property type="entry name" value="WWE"/>
    <property type="match status" value="1"/>
</dbReference>
<protein>
    <recommendedName>
        <fullName evidence="5">Poly [ADP-ribose] polymerase</fullName>
        <shortName evidence="5">PARP</shortName>
        <ecNumber evidence="5">2.4.2.-</ecNumber>
    </recommendedName>
</protein>
<dbReference type="GO" id="GO:0003950">
    <property type="term" value="F:NAD+ poly-ADP-ribosyltransferase activity"/>
    <property type="evidence" value="ECO:0007669"/>
    <property type="project" value="UniProtKB-UniRule"/>
</dbReference>
<dbReference type="SUPFAM" id="SSF49842">
    <property type="entry name" value="TNF-like"/>
    <property type="match status" value="1"/>
</dbReference>
<organism evidence="9 10">
    <name type="scientific">Polypterus senegalus</name>
    <name type="common">Senegal bichir</name>
    <dbReference type="NCBI Taxonomy" id="55291"/>
    <lineage>
        <taxon>Eukaryota</taxon>
        <taxon>Metazoa</taxon>
        <taxon>Chordata</taxon>
        <taxon>Craniata</taxon>
        <taxon>Vertebrata</taxon>
        <taxon>Euteleostomi</taxon>
        <taxon>Actinopterygii</taxon>
        <taxon>Polypteriformes</taxon>
        <taxon>Polypteridae</taxon>
        <taxon>Polypterus</taxon>
    </lineage>
</organism>
<keyword evidence="5" id="KW-0808">Transferase</keyword>
<dbReference type="Pfam" id="PF23466">
    <property type="entry name" value="WWE_4"/>
    <property type="match status" value="1"/>
</dbReference>
<dbReference type="InterPro" id="IPR004170">
    <property type="entry name" value="WWE_dom"/>
</dbReference>
<dbReference type="EC" id="2.4.2.-" evidence="5"/>
<evidence type="ECO:0000313" key="9">
    <source>
        <dbReference type="EMBL" id="KAG2467667.1"/>
    </source>
</evidence>
<keyword evidence="3" id="KW-0539">Nucleus</keyword>
<dbReference type="SUPFAM" id="SSF56399">
    <property type="entry name" value="ADP-ribosylation"/>
    <property type="match status" value="1"/>
</dbReference>
<keyword evidence="5" id="KW-0328">Glycosyltransferase</keyword>
<evidence type="ECO:0000313" key="10">
    <source>
        <dbReference type="Proteomes" id="UP000886611"/>
    </source>
</evidence>
<dbReference type="PANTHER" id="PTHR45740:SF7">
    <property type="entry name" value="PROTEIN MONO-ADP-RIBOSYLTRANSFERASE TIPARP"/>
    <property type="match status" value="1"/>
</dbReference>
<reference evidence="9 10" key="1">
    <citation type="journal article" date="2021" name="Cell">
        <title>Tracing the genetic footprints of vertebrate landing in non-teleost ray-finned fishes.</title>
        <authorList>
            <person name="Bi X."/>
            <person name="Wang K."/>
            <person name="Yang L."/>
            <person name="Pan H."/>
            <person name="Jiang H."/>
            <person name="Wei Q."/>
            <person name="Fang M."/>
            <person name="Yu H."/>
            <person name="Zhu C."/>
            <person name="Cai Y."/>
            <person name="He Y."/>
            <person name="Gan X."/>
            <person name="Zeng H."/>
            <person name="Yu D."/>
            <person name="Zhu Y."/>
            <person name="Jiang H."/>
            <person name="Qiu Q."/>
            <person name="Yang H."/>
            <person name="Zhang Y.E."/>
            <person name="Wang W."/>
            <person name="Zhu M."/>
            <person name="He S."/>
            <person name="Zhang G."/>
        </authorList>
    </citation>
    <scope>NUCLEOTIDE SEQUENCE [LARGE SCALE GENOMIC DNA]</scope>
    <source>
        <strain evidence="9">Bchr_013</strain>
    </source>
</reference>
<dbReference type="SUPFAM" id="SSF117839">
    <property type="entry name" value="WWE domain"/>
    <property type="match status" value="1"/>
</dbReference>
<dbReference type="PROSITE" id="PS50918">
    <property type="entry name" value="WWE"/>
    <property type="match status" value="1"/>
</dbReference>
<dbReference type="InterPro" id="IPR012317">
    <property type="entry name" value="Poly(ADP-ribose)pol_cat_dom"/>
</dbReference>
<feature type="domain" description="PARP catalytic" evidence="8">
    <location>
        <begin position="398"/>
        <end position="609"/>
    </location>
</feature>
<name>A0A8X8BV62_POLSE</name>
<dbReference type="AlphaFoldDB" id="A0A8X8BV62"/>
<comment type="similarity">
    <text evidence="2">Belongs to the tumor necrosis factor family.</text>
</comment>
<comment type="caution">
    <text evidence="9">The sequence shown here is derived from an EMBL/GenBank/DDBJ whole genome shotgun (WGS) entry which is preliminary data.</text>
</comment>
<feature type="domain" description="WWE" evidence="7">
    <location>
        <begin position="283"/>
        <end position="358"/>
    </location>
</feature>
<feature type="non-terminal residue" evidence="9">
    <location>
        <position position="706"/>
    </location>
</feature>
<dbReference type="InterPro" id="IPR008983">
    <property type="entry name" value="Tumour_necrosis_fac-like_dom"/>
</dbReference>
<proteinExistence type="inferred from homology"/>
<evidence type="ECO:0000256" key="4">
    <source>
        <dbReference type="ARBA" id="ARBA00024347"/>
    </source>
</evidence>
<evidence type="ECO:0000256" key="3">
    <source>
        <dbReference type="ARBA" id="ARBA00023242"/>
    </source>
</evidence>
<dbReference type="GO" id="GO:0006955">
    <property type="term" value="P:immune response"/>
    <property type="evidence" value="ECO:0007669"/>
    <property type="project" value="InterPro"/>
</dbReference>
<dbReference type="CDD" id="cd01439">
    <property type="entry name" value="TCCD_inducible_PARP_like"/>
    <property type="match status" value="1"/>
</dbReference>
<comment type="similarity">
    <text evidence="4">Belongs to the ARTD/PARP family.</text>
</comment>
<evidence type="ECO:0000259" key="6">
    <source>
        <dbReference type="PROSITE" id="PS50049"/>
    </source>
</evidence>
<dbReference type="InterPro" id="IPR051712">
    <property type="entry name" value="ARTD-AVP"/>
</dbReference>
<dbReference type="PROSITE" id="PS00251">
    <property type="entry name" value="THD_1"/>
    <property type="match status" value="1"/>
</dbReference>
<evidence type="ECO:0000259" key="8">
    <source>
        <dbReference type="PROSITE" id="PS51059"/>
    </source>
</evidence>
<feature type="domain" description="THD" evidence="6">
    <location>
        <begin position="558"/>
        <end position="706"/>
    </location>
</feature>
<accession>A0A8X8BV62</accession>
<feature type="non-terminal residue" evidence="9">
    <location>
        <position position="1"/>
    </location>
</feature>
<dbReference type="EMBL" id="JAATIS010000485">
    <property type="protein sequence ID" value="KAG2467667.1"/>
    <property type="molecule type" value="Genomic_DNA"/>
</dbReference>
<comment type="subcellular location">
    <subcellularLocation>
        <location evidence="1">Nucleus</location>
    </subcellularLocation>
</comment>
<dbReference type="InterPro" id="IPR021184">
    <property type="entry name" value="TNF_CS"/>
</dbReference>
<dbReference type="PROSITE" id="PS51059">
    <property type="entry name" value="PARP_CATALYTIC"/>
    <property type="match status" value="1"/>
</dbReference>
<dbReference type="Gene3D" id="3.30.720.50">
    <property type="match status" value="1"/>
</dbReference>
<dbReference type="GO" id="GO:1990404">
    <property type="term" value="F:NAD+-protein mono-ADP-ribosyltransferase activity"/>
    <property type="evidence" value="ECO:0007669"/>
    <property type="project" value="TreeGrafter"/>
</dbReference>
<keyword evidence="10" id="KW-1185">Reference proteome</keyword>
<dbReference type="Gene3D" id="2.60.120.40">
    <property type="match status" value="1"/>
</dbReference>
<gene>
    <name evidence="9" type="primary">Tiparp_1</name>
    <name evidence="9" type="ORF">GTO96_0014511</name>
</gene>
<evidence type="ECO:0000256" key="1">
    <source>
        <dbReference type="ARBA" id="ARBA00004123"/>
    </source>
</evidence>
<evidence type="ECO:0000256" key="5">
    <source>
        <dbReference type="RuleBase" id="RU362114"/>
    </source>
</evidence>
<dbReference type="GO" id="GO:0005164">
    <property type="term" value="F:tumor necrosis factor receptor binding"/>
    <property type="evidence" value="ECO:0007669"/>
    <property type="project" value="InterPro"/>
</dbReference>
<dbReference type="Pfam" id="PF00644">
    <property type="entry name" value="PARP"/>
    <property type="match status" value="1"/>
</dbReference>
<dbReference type="PROSITE" id="PS50049">
    <property type="entry name" value="THD_2"/>
    <property type="match status" value="1"/>
</dbReference>
<dbReference type="PANTHER" id="PTHR45740">
    <property type="entry name" value="POLY [ADP-RIBOSE] POLYMERASE"/>
    <property type="match status" value="1"/>
</dbReference>
<dbReference type="GO" id="GO:0005634">
    <property type="term" value="C:nucleus"/>
    <property type="evidence" value="ECO:0007669"/>
    <property type="project" value="UniProtKB-SubCell"/>
</dbReference>
<dbReference type="InterPro" id="IPR037197">
    <property type="entry name" value="WWE_dom_sf"/>
</dbReference>
<evidence type="ECO:0000259" key="7">
    <source>
        <dbReference type="PROSITE" id="PS50918"/>
    </source>
</evidence>
<keyword evidence="5" id="KW-0520">NAD</keyword>
<dbReference type="InterPro" id="IPR006052">
    <property type="entry name" value="TNF_dom"/>
</dbReference>